<evidence type="ECO:0000313" key="3">
    <source>
        <dbReference type="Proteomes" id="UP000266649"/>
    </source>
</evidence>
<organism evidence="2 3">
    <name type="scientific">Gemmobacter lutimaris</name>
    <dbReference type="NCBI Taxonomy" id="2306023"/>
    <lineage>
        <taxon>Bacteria</taxon>
        <taxon>Pseudomonadati</taxon>
        <taxon>Pseudomonadota</taxon>
        <taxon>Alphaproteobacteria</taxon>
        <taxon>Rhodobacterales</taxon>
        <taxon>Paracoccaceae</taxon>
        <taxon>Gemmobacter</taxon>
    </lineage>
</organism>
<protein>
    <submittedName>
        <fullName evidence="2">Uncharacterized protein</fullName>
    </submittedName>
</protein>
<feature type="region of interest" description="Disordered" evidence="1">
    <location>
        <begin position="1"/>
        <end position="59"/>
    </location>
</feature>
<accession>A0A398C1L0</accession>
<comment type="caution">
    <text evidence="2">The sequence shown here is derived from an EMBL/GenBank/DDBJ whole genome shotgun (WGS) entry which is preliminary data.</text>
</comment>
<evidence type="ECO:0000313" key="2">
    <source>
        <dbReference type="EMBL" id="RID93266.1"/>
    </source>
</evidence>
<sequence length="59" mass="6414">MSQPDDPVPTSSRVAKPVAKAPAAELSREDRLKAALKANMARRKAQARARAAQDDNEKE</sequence>
<dbReference type="RefSeq" id="WP_119133904.1">
    <property type="nucleotide sequence ID" value="NZ_QXXQ01000002.1"/>
</dbReference>
<dbReference type="EMBL" id="QXXQ01000002">
    <property type="protein sequence ID" value="RID93266.1"/>
    <property type="molecule type" value="Genomic_DNA"/>
</dbReference>
<feature type="compositionally biased region" description="Low complexity" evidence="1">
    <location>
        <begin position="14"/>
        <end position="24"/>
    </location>
</feature>
<dbReference type="Proteomes" id="UP000266649">
    <property type="component" value="Unassembled WGS sequence"/>
</dbReference>
<name>A0A398C1L0_9RHOB</name>
<gene>
    <name evidence="2" type="ORF">D2N39_06415</name>
</gene>
<evidence type="ECO:0000256" key="1">
    <source>
        <dbReference type="SAM" id="MobiDB-lite"/>
    </source>
</evidence>
<proteinExistence type="predicted"/>
<dbReference type="AlphaFoldDB" id="A0A398C1L0"/>
<reference evidence="2 3" key="1">
    <citation type="submission" date="2018-09" db="EMBL/GenBank/DDBJ databases">
        <title>Gemmobacter lutimaris sp. nov., a marine bacterium isolated from tidal flat.</title>
        <authorList>
            <person name="Lee D.W."/>
            <person name="Yoo Y."/>
            <person name="Kim J.-J."/>
            <person name="Kim B.S."/>
        </authorList>
    </citation>
    <scope>NUCLEOTIDE SEQUENCE [LARGE SCALE GENOMIC DNA]</scope>
    <source>
        <strain evidence="2 3">YJ-T1-11</strain>
    </source>
</reference>
<feature type="compositionally biased region" description="Polar residues" evidence="1">
    <location>
        <begin position="1"/>
        <end position="13"/>
    </location>
</feature>
<keyword evidence="3" id="KW-1185">Reference proteome</keyword>